<evidence type="ECO:0000313" key="2">
    <source>
        <dbReference type="EMBL" id="KIY44758.1"/>
    </source>
</evidence>
<evidence type="ECO:0000313" key="3">
    <source>
        <dbReference type="Proteomes" id="UP000054144"/>
    </source>
</evidence>
<organism evidence="2 3">
    <name type="scientific">Fistulina hepatica ATCC 64428</name>
    <dbReference type="NCBI Taxonomy" id="1128425"/>
    <lineage>
        <taxon>Eukaryota</taxon>
        <taxon>Fungi</taxon>
        <taxon>Dikarya</taxon>
        <taxon>Basidiomycota</taxon>
        <taxon>Agaricomycotina</taxon>
        <taxon>Agaricomycetes</taxon>
        <taxon>Agaricomycetidae</taxon>
        <taxon>Agaricales</taxon>
        <taxon>Fistulinaceae</taxon>
        <taxon>Fistulina</taxon>
    </lineage>
</organism>
<feature type="region of interest" description="Disordered" evidence="1">
    <location>
        <begin position="1"/>
        <end position="58"/>
    </location>
</feature>
<protein>
    <submittedName>
        <fullName evidence="2">Uncharacterized protein</fullName>
    </submittedName>
</protein>
<reference evidence="2 3" key="1">
    <citation type="journal article" date="2015" name="Fungal Genet. Biol.">
        <title>Evolution of novel wood decay mechanisms in Agaricales revealed by the genome sequences of Fistulina hepatica and Cylindrobasidium torrendii.</title>
        <authorList>
            <person name="Floudas D."/>
            <person name="Held B.W."/>
            <person name="Riley R."/>
            <person name="Nagy L.G."/>
            <person name="Koehler G."/>
            <person name="Ransdell A.S."/>
            <person name="Younus H."/>
            <person name="Chow J."/>
            <person name="Chiniquy J."/>
            <person name="Lipzen A."/>
            <person name="Tritt A."/>
            <person name="Sun H."/>
            <person name="Haridas S."/>
            <person name="LaButti K."/>
            <person name="Ohm R.A."/>
            <person name="Kues U."/>
            <person name="Blanchette R.A."/>
            <person name="Grigoriev I.V."/>
            <person name="Minto R.E."/>
            <person name="Hibbett D.S."/>
        </authorList>
    </citation>
    <scope>NUCLEOTIDE SEQUENCE [LARGE SCALE GENOMIC DNA]</scope>
    <source>
        <strain evidence="2 3">ATCC 64428</strain>
    </source>
</reference>
<proteinExistence type="predicted"/>
<dbReference type="AlphaFoldDB" id="A0A0D7A1Q9"/>
<dbReference type="EMBL" id="KN882065">
    <property type="protein sequence ID" value="KIY44758.1"/>
    <property type="molecule type" value="Genomic_DNA"/>
</dbReference>
<feature type="compositionally biased region" description="Basic residues" evidence="1">
    <location>
        <begin position="1"/>
        <end position="13"/>
    </location>
</feature>
<gene>
    <name evidence="2" type="ORF">FISHEDRAFT_50723</name>
</gene>
<evidence type="ECO:0000256" key="1">
    <source>
        <dbReference type="SAM" id="MobiDB-lite"/>
    </source>
</evidence>
<accession>A0A0D7A1Q9</accession>
<name>A0A0D7A1Q9_9AGAR</name>
<dbReference type="OrthoDB" id="3238347at2759"/>
<keyword evidence="3" id="KW-1185">Reference proteome</keyword>
<dbReference type="Proteomes" id="UP000054144">
    <property type="component" value="Unassembled WGS sequence"/>
</dbReference>
<feature type="compositionally biased region" description="Polar residues" evidence="1">
    <location>
        <begin position="14"/>
        <end position="30"/>
    </location>
</feature>
<sequence length="86" mass="9191">MGKSAKMCKRVPKKTTSSMSNQDSTPSSVAETPVQRAAKKAALRSKAVSTGGKREGHVLGGADYIDIMMGSRKRAREEAQKLPSPE</sequence>